<dbReference type="Gene3D" id="2.60.120.1440">
    <property type="match status" value="1"/>
</dbReference>
<accession>A0ABW3H2I1</accession>
<evidence type="ECO:0000313" key="5">
    <source>
        <dbReference type="Proteomes" id="UP001596977"/>
    </source>
</evidence>
<feature type="transmembrane region" description="Helical" evidence="1">
    <location>
        <begin position="70"/>
        <end position="91"/>
    </location>
</feature>
<dbReference type="PANTHER" id="PTHR30273:SF2">
    <property type="entry name" value="PROTEIN FECR"/>
    <property type="match status" value="1"/>
</dbReference>
<evidence type="ECO:0000313" key="4">
    <source>
        <dbReference type="EMBL" id="MFD0945062.1"/>
    </source>
</evidence>
<reference evidence="5" key="1">
    <citation type="journal article" date="2019" name="Int. J. Syst. Evol. Microbiol.">
        <title>The Global Catalogue of Microorganisms (GCM) 10K type strain sequencing project: providing services to taxonomists for standard genome sequencing and annotation.</title>
        <authorList>
            <consortium name="The Broad Institute Genomics Platform"/>
            <consortium name="The Broad Institute Genome Sequencing Center for Infectious Disease"/>
            <person name="Wu L."/>
            <person name="Ma J."/>
        </authorList>
    </citation>
    <scope>NUCLEOTIDE SEQUENCE [LARGE SCALE GENOMIC DNA]</scope>
    <source>
        <strain evidence="5">CCUG 62982</strain>
    </source>
</reference>
<dbReference type="RefSeq" id="WP_264942671.1">
    <property type="nucleotide sequence ID" value="NZ_JAPDRA010000001.1"/>
</dbReference>
<dbReference type="InterPro" id="IPR006860">
    <property type="entry name" value="FecR"/>
</dbReference>
<evidence type="ECO:0000256" key="1">
    <source>
        <dbReference type="SAM" id="Phobius"/>
    </source>
</evidence>
<evidence type="ECO:0000259" key="2">
    <source>
        <dbReference type="Pfam" id="PF04773"/>
    </source>
</evidence>
<protein>
    <submittedName>
        <fullName evidence="4">FecR family protein</fullName>
    </submittedName>
</protein>
<keyword evidence="1" id="KW-0812">Transmembrane</keyword>
<dbReference type="EMBL" id="JBHTJG010000001">
    <property type="protein sequence ID" value="MFD0945062.1"/>
    <property type="molecule type" value="Genomic_DNA"/>
</dbReference>
<name>A0ABW3H2I1_9SPHN</name>
<dbReference type="InterPro" id="IPR012373">
    <property type="entry name" value="Ferrdict_sens_TM"/>
</dbReference>
<gene>
    <name evidence="4" type="ORF">ACFQ1E_01790</name>
</gene>
<dbReference type="Proteomes" id="UP001596977">
    <property type="component" value="Unassembled WGS sequence"/>
</dbReference>
<keyword evidence="1" id="KW-1133">Transmembrane helix</keyword>
<feature type="domain" description="FecR protein" evidence="2">
    <location>
        <begin position="111"/>
        <end position="197"/>
    </location>
</feature>
<dbReference type="PIRSF" id="PIRSF018266">
    <property type="entry name" value="FecR"/>
    <property type="match status" value="1"/>
</dbReference>
<dbReference type="Pfam" id="PF04773">
    <property type="entry name" value="FecR"/>
    <property type="match status" value="1"/>
</dbReference>
<dbReference type="PANTHER" id="PTHR30273">
    <property type="entry name" value="PERIPLASMIC SIGNAL SENSOR AND SIGMA FACTOR ACTIVATOR FECR-RELATED"/>
    <property type="match status" value="1"/>
</dbReference>
<keyword evidence="1" id="KW-0472">Membrane</keyword>
<proteinExistence type="predicted"/>
<keyword evidence="5" id="KW-1185">Reference proteome</keyword>
<organism evidence="4 5">
    <name type="scientific">Sphingomonas canadensis</name>
    <dbReference type="NCBI Taxonomy" id="1219257"/>
    <lineage>
        <taxon>Bacteria</taxon>
        <taxon>Pseudomonadati</taxon>
        <taxon>Pseudomonadota</taxon>
        <taxon>Alphaproteobacteria</taxon>
        <taxon>Sphingomonadales</taxon>
        <taxon>Sphingomonadaceae</taxon>
        <taxon>Sphingomonas</taxon>
    </lineage>
</organism>
<evidence type="ECO:0000259" key="3">
    <source>
        <dbReference type="Pfam" id="PF16220"/>
    </source>
</evidence>
<comment type="caution">
    <text evidence="4">The sequence shown here is derived from an EMBL/GenBank/DDBJ whole genome shotgun (WGS) entry which is preliminary data.</text>
</comment>
<dbReference type="Pfam" id="PF16220">
    <property type="entry name" value="DUF4880"/>
    <property type="match status" value="1"/>
</dbReference>
<dbReference type="InterPro" id="IPR032623">
    <property type="entry name" value="FecR_N"/>
</dbReference>
<feature type="domain" description="FecR N-terminal" evidence="3">
    <location>
        <begin position="8"/>
        <end position="49"/>
    </location>
</feature>
<sequence length="305" mass="32231">MTSDRIEREASDWFARLRGPDGEAEREAFERWRDADPRHAEAYAHYEKLWSAMGAVRRPRETPRAPRAQLHWPALAAASIAVVLAVTIGVWRFGGAPPVPAGPPLVAFEASAAKALRLEDGSVVLLAPGATVSVAYSASSREVRLTGGEARFVVAHDAARPFRVLAGNCSVLATGTVFDVRLTGGDADVALIEGRVEVRTAEGRAVQLAPGEGVGSDGARRAAAIPQRTMPARISVEAMPLREVLALANRGKPVPIELADPALGERLVTGTFDLADARALARKLAAALDLPLDEGGGRLVLAGPR</sequence>